<feature type="transmembrane region" description="Helical" evidence="1">
    <location>
        <begin position="31"/>
        <end position="55"/>
    </location>
</feature>
<evidence type="ECO:0000313" key="2">
    <source>
        <dbReference type="EMBL" id="SVE56674.1"/>
    </source>
</evidence>
<name>A0A383EJ84_9ZZZZ</name>
<evidence type="ECO:0000256" key="1">
    <source>
        <dbReference type="SAM" id="Phobius"/>
    </source>
</evidence>
<feature type="non-terminal residue" evidence="2">
    <location>
        <position position="92"/>
    </location>
</feature>
<protein>
    <submittedName>
        <fullName evidence="2">Uncharacterized protein</fullName>
    </submittedName>
</protein>
<keyword evidence="1" id="KW-0812">Transmembrane</keyword>
<keyword evidence="1" id="KW-0472">Membrane</keyword>
<accession>A0A383EJ84</accession>
<proteinExistence type="predicted"/>
<dbReference type="EMBL" id="UINC01226262">
    <property type="protein sequence ID" value="SVE56674.1"/>
    <property type="molecule type" value="Genomic_DNA"/>
</dbReference>
<gene>
    <name evidence="2" type="ORF">METZ01_LOCUS509528</name>
</gene>
<sequence length="92" mass="10512">MQDEILKNFDQHIFYHGTSYYGAENIYNKRFYAGAGLLGGGVYITSNWLIAIWAIHYHGFWRDEDGGAILQINISKGTRILNSAIEPDRKCL</sequence>
<keyword evidence="1" id="KW-1133">Transmembrane helix</keyword>
<dbReference type="AlphaFoldDB" id="A0A383EJ84"/>
<organism evidence="2">
    <name type="scientific">marine metagenome</name>
    <dbReference type="NCBI Taxonomy" id="408172"/>
    <lineage>
        <taxon>unclassified sequences</taxon>
        <taxon>metagenomes</taxon>
        <taxon>ecological metagenomes</taxon>
    </lineage>
</organism>
<reference evidence="2" key="1">
    <citation type="submission" date="2018-05" db="EMBL/GenBank/DDBJ databases">
        <authorList>
            <person name="Lanie J.A."/>
            <person name="Ng W.-L."/>
            <person name="Kazmierczak K.M."/>
            <person name="Andrzejewski T.M."/>
            <person name="Davidsen T.M."/>
            <person name="Wayne K.J."/>
            <person name="Tettelin H."/>
            <person name="Glass J.I."/>
            <person name="Rusch D."/>
            <person name="Podicherti R."/>
            <person name="Tsui H.-C.T."/>
            <person name="Winkler M.E."/>
        </authorList>
    </citation>
    <scope>NUCLEOTIDE SEQUENCE</scope>
</reference>